<accession>A0A1I3KP73</accession>
<dbReference type="RefSeq" id="WP_091114876.1">
    <property type="nucleotide sequence ID" value="NZ_BKAF01000014.1"/>
</dbReference>
<sequence>MRRPVVEILLVALGTVLLGGLSACGEGDRFEGYCAEVEEQQEPLSEAFAGGGPTALIEALPSFRALQEKSPDDISDEWGLLVGRIETLVEALDAAGVDAASYDRDDPPEGLSTDEKTVIDAAAGELATPATAAALEGVQQQARDVCKAPLSF</sequence>
<dbReference type="PROSITE" id="PS51257">
    <property type="entry name" value="PROKAR_LIPOPROTEIN"/>
    <property type="match status" value="1"/>
</dbReference>
<name>A0A1I3KP73_9ACTN</name>
<dbReference type="STRING" id="1005945.SAMN05216561_112102"/>
<organism evidence="1 2">
    <name type="scientific">Nocardioides psychrotolerans</name>
    <dbReference type="NCBI Taxonomy" id="1005945"/>
    <lineage>
        <taxon>Bacteria</taxon>
        <taxon>Bacillati</taxon>
        <taxon>Actinomycetota</taxon>
        <taxon>Actinomycetes</taxon>
        <taxon>Propionibacteriales</taxon>
        <taxon>Nocardioidaceae</taxon>
        <taxon>Nocardioides</taxon>
    </lineage>
</organism>
<evidence type="ECO:0000313" key="2">
    <source>
        <dbReference type="Proteomes" id="UP000198649"/>
    </source>
</evidence>
<protein>
    <submittedName>
        <fullName evidence="1">Uncharacterized protein</fullName>
    </submittedName>
</protein>
<dbReference type="EMBL" id="FOQG01000012">
    <property type="protein sequence ID" value="SFI74174.1"/>
    <property type="molecule type" value="Genomic_DNA"/>
</dbReference>
<dbReference type="AlphaFoldDB" id="A0A1I3KP73"/>
<keyword evidence="2" id="KW-1185">Reference proteome</keyword>
<evidence type="ECO:0000313" key="1">
    <source>
        <dbReference type="EMBL" id="SFI74174.1"/>
    </source>
</evidence>
<proteinExistence type="predicted"/>
<gene>
    <name evidence="1" type="ORF">SAMN05216561_112102</name>
</gene>
<dbReference type="OrthoDB" id="3790593at2"/>
<reference evidence="1 2" key="1">
    <citation type="submission" date="2016-10" db="EMBL/GenBank/DDBJ databases">
        <authorList>
            <person name="de Groot N.N."/>
        </authorList>
    </citation>
    <scope>NUCLEOTIDE SEQUENCE [LARGE SCALE GENOMIC DNA]</scope>
    <source>
        <strain evidence="1 2">CGMCC 1.11156</strain>
    </source>
</reference>
<dbReference type="Proteomes" id="UP000198649">
    <property type="component" value="Unassembled WGS sequence"/>
</dbReference>